<keyword evidence="4" id="KW-1185">Reference proteome</keyword>
<evidence type="ECO:0000313" key="4">
    <source>
        <dbReference type="Proteomes" id="UP000250043"/>
    </source>
</evidence>
<gene>
    <name evidence="3" type="ORF">OBBRIDRAFT_826227</name>
</gene>
<reference evidence="3 4" key="1">
    <citation type="submission" date="2016-07" db="EMBL/GenBank/DDBJ databases">
        <title>Draft genome of the white-rot fungus Obba rivulosa 3A-2.</title>
        <authorList>
            <consortium name="DOE Joint Genome Institute"/>
            <person name="Miettinen O."/>
            <person name="Riley R."/>
            <person name="Acob R."/>
            <person name="Barry K."/>
            <person name="Cullen D."/>
            <person name="De Vries R."/>
            <person name="Hainaut M."/>
            <person name="Hatakka A."/>
            <person name="Henrissat B."/>
            <person name="Hilden K."/>
            <person name="Kuo R."/>
            <person name="Labutti K."/>
            <person name="Lipzen A."/>
            <person name="Makela M.R."/>
            <person name="Sandor L."/>
            <person name="Spatafora J.W."/>
            <person name="Grigoriev I.V."/>
            <person name="Hibbett D.S."/>
        </authorList>
    </citation>
    <scope>NUCLEOTIDE SEQUENCE [LARGE SCALE GENOMIC DNA]</scope>
    <source>
        <strain evidence="3 4">3A-2</strain>
    </source>
</reference>
<evidence type="ECO:0000256" key="2">
    <source>
        <dbReference type="SAM" id="SignalP"/>
    </source>
</evidence>
<sequence length="205" mass="21018">MLAFSFLAAALSLPAVIASPALRLRQVFPPGCGTGAPGDFDTTPSLSLAALNTTLPNSSSNGTPLVAAMTDIFGAQSNYVLATKASAEASLKFTVSDFSLETGALSPIVSNQNSADQDVSPGDPLEFSSSTGSISGPEIYCGIANTDPAGGGIPEPLLSLNGDTSDFSLCQSGELTVVVYEPTSDNFGVYDFDSCYGVDLLIFEH</sequence>
<keyword evidence="2" id="KW-0732">Signal</keyword>
<dbReference type="Proteomes" id="UP000250043">
    <property type="component" value="Unassembled WGS sequence"/>
</dbReference>
<dbReference type="EMBL" id="KV722415">
    <property type="protein sequence ID" value="OCH89960.1"/>
    <property type="molecule type" value="Genomic_DNA"/>
</dbReference>
<feature type="region of interest" description="Disordered" evidence="1">
    <location>
        <begin position="111"/>
        <end position="131"/>
    </location>
</feature>
<protein>
    <submittedName>
        <fullName evidence="3">Uncharacterized protein</fullName>
    </submittedName>
</protein>
<accession>A0A8E2AX88</accession>
<feature type="signal peptide" evidence="2">
    <location>
        <begin position="1"/>
        <end position="18"/>
    </location>
</feature>
<dbReference type="AlphaFoldDB" id="A0A8E2AX88"/>
<organism evidence="3 4">
    <name type="scientific">Obba rivulosa</name>
    <dbReference type="NCBI Taxonomy" id="1052685"/>
    <lineage>
        <taxon>Eukaryota</taxon>
        <taxon>Fungi</taxon>
        <taxon>Dikarya</taxon>
        <taxon>Basidiomycota</taxon>
        <taxon>Agaricomycotina</taxon>
        <taxon>Agaricomycetes</taxon>
        <taxon>Polyporales</taxon>
        <taxon>Gelatoporiaceae</taxon>
        <taxon>Obba</taxon>
    </lineage>
</organism>
<feature type="chain" id="PRO_5035002006" evidence="2">
    <location>
        <begin position="19"/>
        <end position="205"/>
    </location>
</feature>
<name>A0A8E2AX88_9APHY</name>
<proteinExistence type="predicted"/>
<evidence type="ECO:0000256" key="1">
    <source>
        <dbReference type="SAM" id="MobiDB-lite"/>
    </source>
</evidence>
<dbReference type="OrthoDB" id="2844016at2759"/>
<evidence type="ECO:0000313" key="3">
    <source>
        <dbReference type="EMBL" id="OCH89960.1"/>
    </source>
</evidence>